<name>A0A8S0YA40_9GAMM</name>
<dbReference type="InterPro" id="IPR036194">
    <property type="entry name" value="FlhD_sf"/>
</dbReference>
<reference evidence="9 10" key="1">
    <citation type="submission" date="2020-02" db="EMBL/GenBank/DDBJ databases">
        <authorList>
            <person name="Hogendoorn C."/>
        </authorList>
    </citation>
    <scope>NUCLEOTIDE SEQUENCE [LARGE SCALE GENOMIC DNA]</scope>
    <source>
        <strain evidence="9">METHB21</strain>
    </source>
</reference>
<keyword evidence="7" id="KW-0804">Transcription</keyword>
<dbReference type="InterPro" id="IPR023559">
    <property type="entry name" value="Flagellar_FlhD"/>
</dbReference>
<dbReference type="RefSeq" id="WP_174625947.1">
    <property type="nucleotide sequence ID" value="NZ_CADCXN010000062.1"/>
</dbReference>
<dbReference type="Gene3D" id="1.10.4000.10">
    <property type="entry name" value="Flagellar transcriptional activator FlhD"/>
    <property type="match status" value="1"/>
</dbReference>
<keyword evidence="2" id="KW-1005">Bacterial flagellum biogenesis</keyword>
<keyword evidence="9" id="KW-0282">Flagellum</keyword>
<evidence type="ECO:0000256" key="5">
    <source>
        <dbReference type="ARBA" id="ARBA00023157"/>
    </source>
</evidence>
<keyword evidence="6" id="KW-0010">Activator</keyword>
<evidence type="ECO:0000256" key="2">
    <source>
        <dbReference type="ARBA" id="ARBA00022795"/>
    </source>
</evidence>
<dbReference type="GO" id="GO:0045893">
    <property type="term" value="P:positive regulation of DNA-templated transcription"/>
    <property type="evidence" value="ECO:0007669"/>
    <property type="project" value="InterPro"/>
</dbReference>
<comment type="caution">
    <text evidence="9">The sequence shown here is derived from an EMBL/GenBank/DDBJ whole genome shotgun (WGS) entry which is preliminary data.</text>
</comment>
<evidence type="ECO:0000256" key="6">
    <source>
        <dbReference type="ARBA" id="ARBA00023159"/>
    </source>
</evidence>
<accession>A0A8S0YA40</accession>
<comment type="function">
    <text evidence="8">Functions in complex with FlhC as a master transcriptional regulator that regulates transcription of several flagellar and non-flagellar operons by binding to their promoter region. Activates expression of class 2 flagellar genes, including fliA, which is a flagellum-specific sigma factor that turns on the class 3 genes. Also regulates genes whose products function in a variety of physiological pathways.</text>
</comment>
<keyword evidence="9" id="KW-0966">Cell projection</keyword>
<evidence type="ECO:0000313" key="10">
    <source>
        <dbReference type="Proteomes" id="UP000494216"/>
    </source>
</evidence>
<keyword evidence="9" id="KW-0969">Cilium</keyword>
<organism evidence="9 10">
    <name type="scientific">Candidatus Methylobacter favarea</name>
    <dbReference type="NCBI Taxonomy" id="2707345"/>
    <lineage>
        <taxon>Bacteria</taxon>
        <taxon>Pseudomonadati</taxon>
        <taxon>Pseudomonadota</taxon>
        <taxon>Gammaproteobacteria</taxon>
        <taxon>Methylococcales</taxon>
        <taxon>Methylococcaceae</taxon>
        <taxon>Methylobacter</taxon>
    </lineage>
</organism>
<keyword evidence="5" id="KW-1015">Disulfide bond</keyword>
<evidence type="ECO:0000256" key="8">
    <source>
        <dbReference type="ARBA" id="ARBA00025431"/>
    </source>
</evidence>
<evidence type="ECO:0000256" key="3">
    <source>
        <dbReference type="ARBA" id="ARBA00023015"/>
    </source>
</evidence>
<evidence type="ECO:0000313" key="9">
    <source>
        <dbReference type="EMBL" id="CAA9891051.1"/>
    </source>
</evidence>
<dbReference type="SUPFAM" id="SSF63592">
    <property type="entry name" value="Flagellar transcriptional activator FlhD"/>
    <property type="match status" value="1"/>
</dbReference>
<dbReference type="AlphaFoldDB" id="A0A8S0YA40"/>
<keyword evidence="1" id="KW-0963">Cytoplasm</keyword>
<dbReference type="GO" id="GO:0003677">
    <property type="term" value="F:DNA binding"/>
    <property type="evidence" value="ECO:0007669"/>
    <property type="project" value="UniProtKB-KW"/>
</dbReference>
<gene>
    <name evidence="9" type="ORF">METHB2_330004</name>
</gene>
<protein>
    <submittedName>
        <fullName evidence="9">Flagellar transcriptional regulator FlhD</fullName>
    </submittedName>
</protein>
<keyword evidence="4" id="KW-0238">DNA-binding</keyword>
<evidence type="ECO:0000256" key="1">
    <source>
        <dbReference type="ARBA" id="ARBA00022490"/>
    </source>
</evidence>
<proteinExistence type="predicted"/>
<keyword evidence="3" id="KW-0805">Transcription regulation</keyword>
<sequence>MDENIYNLNLDYLILAHALIQSGRKQQAMVRLGLTPEAVTIWAKMPIDQLKVLARSDVLSFAPRFPVNSWRTFLRNEPMVSEPFEQRALRLRMFLSKPGGQS</sequence>
<evidence type="ECO:0000256" key="4">
    <source>
        <dbReference type="ARBA" id="ARBA00023125"/>
    </source>
</evidence>
<dbReference type="GO" id="GO:0044780">
    <property type="term" value="P:bacterial-type flagellum assembly"/>
    <property type="evidence" value="ECO:0007669"/>
    <property type="project" value="InterPro"/>
</dbReference>
<dbReference type="EMBL" id="CADCXN010000062">
    <property type="protein sequence ID" value="CAA9891051.1"/>
    <property type="molecule type" value="Genomic_DNA"/>
</dbReference>
<dbReference type="Pfam" id="PF05247">
    <property type="entry name" value="FlhD"/>
    <property type="match status" value="1"/>
</dbReference>
<dbReference type="Proteomes" id="UP000494216">
    <property type="component" value="Unassembled WGS sequence"/>
</dbReference>
<evidence type="ECO:0000256" key="7">
    <source>
        <dbReference type="ARBA" id="ARBA00023163"/>
    </source>
</evidence>
<keyword evidence="10" id="KW-1185">Reference proteome</keyword>